<dbReference type="Proteomes" id="UP000325440">
    <property type="component" value="Unassembled WGS sequence"/>
</dbReference>
<comment type="similarity">
    <text evidence="2 11">Belongs to the UDP-glycosyltransferase family.</text>
</comment>
<name>A0A5E4MUD4_9HEMI</name>
<comment type="subcellular location">
    <subcellularLocation>
        <location evidence="10">Endomembrane system</location>
        <topology evidence="10">Single-pass type I membrane protein</topology>
    </subcellularLocation>
    <subcellularLocation>
        <location evidence="1">Endoplasmic reticulum</location>
    </subcellularLocation>
    <subcellularLocation>
        <location evidence="12">Membrane</location>
        <topology evidence="12">Single-pass membrane protein</topology>
    </subcellularLocation>
</comment>
<evidence type="ECO:0000256" key="3">
    <source>
        <dbReference type="ARBA" id="ARBA00022676"/>
    </source>
</evidence>
<dbReference type="Gene3D" id="3.40.50.2000">
    <property type="entry name" value="Glycogen Phosphorylase B"/>
    <property type="match status" value="1"/>
</dbReference>
<evidence type="ECO:0000256" key="11">
    <source>
        <dbReference type="RuleBase" id="RU003718"/>
    </source>
</evidence>
<evidence type="ECO:0000256" key="1">
    <source>
        <dbReference type="ARBA" id="ARBA00004240"/>
    </source>
</evidence>
<evidence type="ECO:0000256" key="2">
    <source>
        <dbReference type="ARBA" id="ARBA00009995"/>
    </source>
</evidence>
<reference evidence="13 14" key="1">
    <citation type="submission" date="2019-08" db="EMBL/GenBank/DDBJ databases">
        <authorList>
            <person name="Alioto T."/>
            <person name="Alioto T."/>
            <person name="Gomez Garrido J."/>
        </authorList>
    </citation>
    <scope>NUCLEOTIDE SEQUENCE [LARGE SCALE GENOMIC DNA]</scope>
</reference>
<organism evidence="13 14">
    <name type="scientific">Cinara cedri</name>
    <dbReference type="NCBI Taxonomy" id="506608"/>
    <lineage>
        <taxon>Eukaryota</taxon>
        <taxon>Metazoa</taxon>
        <taxon>Ecdysozoa</taxon>
        <taxon>Arthropoda</taxon>
        <taxon>Hexapoda</taxon>
        <taxon>Insecta</taxon>
        <taxon>Pterygota</taxon>
        <taxon>Neoptera</taxon>
        <taxon>Paraneoptera</taxon>
        <taxon>Hemiptera</taxon>
        <taxon>Sternorrhyncha</taxon>
        <taxon>Aphidomorpha</taxon>
        <taxon>Aphidoidea</taxon>
        <taxon>Aphididae</taxon>
        <taxon>Lachninae</taxon>
        <taxon>Cinara</taxon>
    </lineage>
</organism>
<dbReference type="GO" id="GO:0016020">
    <property type="term" value="C:membrane"/>
    <property type="evidence" value="ECO:0007669"/>
    <property type="project" value="UniProtKB-SubCell"/>
</dbReference>
<keyword evidence="5 12" id="KW-0812">Transmembrane</keyword>
<feature type="transmembrane region" description="Helical" evidence="12">
    <location>
        <begin position="474"/>
        <end position="498"/>
    </location>
</feature>
<dbReference type="InterPro" id="IPR002213">
    <property type="entry name" value="UDP_glucos_trans"/>
</dbReference>
<gene>
    <name evidence="13" type="ORF">CINCED_3A021069</name>
</gene>
<evidence type="ECO:0000313" key="13">
    <source>
        <dbReference type="EMBL" id="VVC34033.1"/>
    </source>
</evidence>
<dbReference type="EMBL" id="CABPRJ010000981">
    <property type="protein sequence ID" value="VVC34033.1"/>
    <property type="molecule type" value="Genomic_DNA"/>
</dbReference>
<keyword evidence="14" id="KW-1185">Reference proteome</keyword>
<keyword evidence="4 11" id="KW-0808">Transferase</keyword>
<keyword evidence="6" id="KW-0256">Endoplasmic reticulum</keyword>
<comment type="catalytic activity">
    <reaction evidence="12">
        <text>glucuronate acceptor + UDP-alpha-D-glucuronate = acceptor beta-D-glucuronoside + UDP + H(+)</text>
        <dbReference type="Rhea" id="RHEA:21032"/>
        <dbReference type="ChEBI" id="CHEBI:15378"/>
        <dbReference type="ChEBI" id="CHEBI:58052"/>
        <dbReference type="ChEBI" id="CHEBI:58223"/>
        <dbReference type="ChEBI" id="CHEBI:132367"/>
        <dbReference type="ChEBI" id="CHEBI:132368"/>
        <dbReference type="EC" id="2.4.1.17"/>
    </reaction>
</comment>
<dbReference type="PROSITE" id="PS00375">
    <property type="entry name" value="UDPGT"/>
    <property type="match status" value="1"/>
</dbReference>
<dbReference type="CDD" id="cd03784">
    <property type="entry name" value="GT1_Gtf-like"/>
    <property type="match status" value="1"/>
</dbReference>
<evidence type="ECO:0000256" key="9">
    <source>
        <dbReference type="ARBA" id="ARBA00023180"/>
    </source>
</evidence>
<dbReference type="InterPro" id="IPR035595">
    <property type="entry name" value="UDP_glycos_trans_CS"/>
</dbReference>
<keyword evidence="8 12" id="KW-0472">Membrane</keyword>
<evidence type="ECO:0000256" key="8">
    <source>
        <dbReference type="ARBA" id="ARBA00023136"/>
    </source>
</evidence>
<evidence type="ECO:0000256" key="4">
    <source>
        <dbReference type="ARBA" id="ARBA00022679"/>
    </source>
</evidence>
<keyword evidence="7 12" id="KW-1133">Transmembrane helix</keyword>
<dbReference type="EC" id="2.4.1.17" evidence="12"/>
<dbReference type="AlphaFoldDB" id="A0A5E4MUD4"/>
<dbReference type="InterPro" id="IPR050271">
    <property type="entry name" value="UDP-glycosyltransferase"/>
</dbReference>
<evidence type="ECO:0000313" key="14">
    <source>
        <dbReference type="Proteomes" id="UP000325440"/>
    </source>
</evidence>
<keyword evidence="3 11" id="KW-0328">Glycosyltransferase</keyword>
<dbReference type="FunFam" id="3.40.50.2000:FF:000050">
    <property type="entry name" value="UDP-glucuronosyltransferase"/>
    <property type="match status" value="1"/>
</dbReference>
<evidence type="ECO:0000256" key="7">
    <source>
        <dbReference type="ARBA" id="ARBA00022989"/>
    </source>
</evidence>
<proteinExistence type="inferred from homology"/>
<dbReference type="GO" id="GO:0005783">
    <property type="term" value="C:endoplasmic reticulum"/>
    <property type="evidence" value="ECO:0007669"/>
    <property type="project" value="UniProtKB-SubCell"/>
</dbReference>
<dbReference type="PANTHER" id="PTHR48043">
    <property type="entry name" value="EG:EG0003.4 PROTEIN-RELATED"/>
    <property type="match status" value="1"/>
</dbReference>
<dbReference type="PANTHER" id="PTHR48043:SF145">
    <property type="entry name" value="FI06409P-RELATED"/>
    <property type="match status" value="1"/>
</dbReference>
<accession>A0A5E4MUD4</accession>
<sequence>MLVINVEKPFWTAVAAVFALAVTHVMPAENARILAVMTIPGKSHWNFMSAVLRALTDRGHSVTVFTVFPDGNRENYTEVDTSTKVSKIVGMDLAEMQRLYGDPLYTVPTRMKTYRTFCDGIYDDRRVTGLLADGLDVNFDAVVIEHGPPSCLTYLTAGTRLPVLSAVPYAKKLFAESGMVGDVPNPAAVSSMFFPHAVPKTFAQRFSNAVLSFYIEVSAALFDSPVFLDRRKPYNAYVATPPSIVFTNGHYISDAARPIPPSIVNVGGIHLKPPEKIPKDMLEFIEGSGRGAILFTFGSTVLMSSMPDRIKTLFIQALAQLPQRVLLKYEGKLKNKPDNVMIRKWFPQRDILVHPKIKLFVSHGGISGVYEAVDAAVPVLGFPLFSDQHKNIENLVEAGMAISMELSSVSEDAFLINVVELVNNNKYKKNAEIASSIFKDRPMSPQQSVVYWTEYAIRHKGAPHLKSHALNLTWYQYFLLDVIAVALLSISIVTYVIYRVFKFLYQYTCKRYYCVVKVNRSGRLKITNR</sequence>
<evidence type="ECO:0000256" key="5">
    <source>
        <dbReference type="ARBA" id="ARBA00022692"/>
    </source>
</evidence>
<dbReference type="SUPFAM" id="SSF53756">
    <property type="entry name" value="UDP-Glycosyltransferase/glycogen phosphorylase"/>
    <property type="match status" value="1"/>
</dbReference>
<dbReference type="OrthoDB" id="5835829at2759"/>
<dbReference type="GO" id="GO:0015020">
    <property type="term" value="F:glucuronosyltransferase activity"/>
    <property type="evidence" value="ECO:0007669"/>
    <property type="project" value="UniProtKB-EC"/>
</dbReference>
<dbReference type="Pfam" id="PF00201">
    <property type="entry name" value="UDPGT"/>
    <property type="match status" value="1"/>
</dbReference>
<keyword evidence="9" id="KW-0325">Glycoprotein</keyword>
<protein>
    <recommendedName>
        <fullName evidence="12">UDP-glucuronosyltransferase</fullName>
        <ecNumber evidence="12">2.4.1.17</ecNumber>
    </recommendedName>
</protein>
<evidence type="ECO:0000256" key="6">
    <source>
        <dbReference type="ARBA" id="ARBA00022824"/>
    </source>
</evidence>
<evidence type="ECO:0000256" key="10">
    <source>
        <dbReference type="ARBA" id="ARBA00046288"/>
    </source>
</evidence>
<evidence type="ECO:0000256" key="12">
    <source>
        <dbReference type="RuleBase" id="RU362059"/>
    </source>
</evidence>